<dbReference type="Proteomes" id="UP000234681">
    <property type="component" value="Chromosome 8"/>
</dbReference>
<dbReference type="AlphaFoldDB" id="A6I3S2"/>
<organism evidence="1 2">
    <name type="scientific">Rattus norvegicus</name>
    <name type="common">Rat</name>
    <dbReference type="NCBI Taxonomy" id="10116"/>
    <lineage>
        <taxon>Eukaryota</taxon>
        <taxon>Metazoa</taxon>
        <taxon>Chordata</taxon>
        <taxon>Craniata</taxon>
        <taxon>Vertebrata</taxon>
        <taxon>Euteleostomi</taxon>
        <taxon>Mammalia</taxon>
        <taxon>Eutheria</taxon>
        <taxon>Euarchontoglires</taxon>
        <taxon>Glires</taxon>
        <taxon>Rodentia</taxon>
        <taxon>Myomorpha</taxon>
        <taxon>Muroidea</taxon>
        <taxon>Muridae</taxon>
        <taxon>Murinae</taxon>
        <taxon>Rattus</taxon>
    </lineage>
</organism>
<evidence type="ECO:0000313" key="2">
    <source>
        <dbReference type="Proteomes" id="UP000234681"/>
    </source>
</evidence>
<evidence type="ECO:0000313" key="1">
    <source>
        <dbReference type="EMBL" id="EDL76955.1"/>
    </source>
</evidence>
<reference evidence="1 2" key="1">
    <citation type="submission" date="2005-09" db="EMBL/GenBank/DDBJ databases">
        <authorList>
            <person name="Mural R.J."/>
            <person name="Li P.W."/>
            <person name="Adams M.D."/>
            <person name="Amanatides P.G."/>
            <person name="Baden-Tillson H."/>
            <person name="Barnstead M."/>
            <person name="Chin S.H."/>
            <person name="Dew I."/>
            <person name="Evans C.A."/>
            <person name="Ferriera S."/>
            <person name="Flanigan M."/>
            <person name="Fosler C."/>
            <person name="Glodek A."/>
            <person name="Gu Z."/>
            <person name="Holt R.A."/>
            <person name="Jennings D."/>
            <person name="Kraft C.L."/>
            <person name="Lu F."/>
            <person name="Nguyen T."/>
            <person name="Nusskern D.R."/>
            <person name="Pfannkoch C.M."/>
            <person name="Sitter C."/>
            <person name="Sutton G.G."/>
            <person name="Venter J.C."/>
            <person name="Wang Z."/>
            <person name="Woodage T."/>
            <person name="Zheng X.H."/>
            <person name="Zhong F."/>
        </authorList>
    </citation>
    <scope>NUCLEOTIDE SEQUENCE [LARGE SCALE GENOMIC DNA]</scope>
    <source>
        <strain>BN</strain>
        <strain evidence="2">Sprague-Dawley</strain>
    </source>
</reference>
<protein>
    <submittedName>
        <fullName evidence="1">RCG25548</fullName>
    </submittedName>
</protein>
<accession>A6I3S2</accession>
<sequence>MRAWPIVSLGPDSEYPRFTGHPGFCHVKAARHRLNARRSPRSHDRQGAARGPVGLALILLRTDIHCHPKRTWGDLFEQGSSSSSPYTPHIITSCILLGSQ</sequence>
<dbReference type="EMBL" id="CH473954">
    <property type="protein sequence ID" value="EDL76955.1"/>
    <property type="molecule type" value="Genomic_DNA"/>
</dbReference>
<proteinExistence type="predicted"/>
<gene>
    <name evidence="1" type="ORF">rCG_25548</name>
</gene>
<name>A6I3S2_RAT</name>